<name>A0A841H7J8_9BACT</name>
<dbReference type="Pfam" id="PF01636">
    <property type="entry name" value="APH"/>
    <property type="match status" value="1"/>
</dbReference>
<dbReference type="RefSeq" id="WP_170035256.1">
    <property type="nucleotide sequence ID" value="NZ_JABDTL010000001.1"/>
</dbReference>
<keyword evidence="3" id="KW-0418">Kinase</keyword>
<comment type="caution">
    <text evidence="3">The sequence shown here is derived from an EMBL/GenBank/DDBJ whole genome shotgun (WGS) entry which is preliminary data.</text>
</comment>
<dbReference type="InterPro" id="IPR053931">
    <property type="entry name" value="RapZ_C"/>
</dbReference>
<feature type="domain" description="Aminoglycoside phosphotransferase" evidence="1">
    <location>
        <begin position="22"/>
        <end position="262"/>
    </location>
</feature>
<feature type="domain" description="RapZ C-terminal" evidence="2">
    <location>
        <begin position="350"/>
        <end position="475"/>
    </location>
</feature>
<dbReference type="PANTHER" id="PTHR30448">
    <property type="entry name" value="RNASE ADAPTER PROTEIN RAPZ"/>
    <property type="match status" value="1"/>
</dbReference>
<proteinExistence type="predicted"/>
<gene>
    <name evidence="3" type="ORF">HNQ61_005340</name>
</gene>
<evidence type="ECO:0000313" key="3">
    <source>
        <dbReference type="EMBL" id="MBB6073669.1"/>
    </source>
</evidence>
<sequence length="499" mass="56721">MDKTFRRLFKQHFGAPPVSILEIAGDGSARKMVRLVGENMETAVGVVGPDPDENRAFLAFSRAFRGIGLPVPEVYAVDKKAGVYIEEDLGETTLFDAVSQARQADPDADFPAAMLPVYRRILEILPQFQVEGGQAVDYSVAYPRAAFDRQSILWDLNYFKYHFLKLAHIPFNEARLEKDFRRFATFLLGADTRHFLYRDFQSRNVMVRDGEPWFIDYQGGRRGALQYDVASLLYDPKVGLTEPLREELLEHYLEQLEKRMPVDRERFRQHLRGYTLVRILQAMGAYGYRGFFERKPRFLQSVPQAIRNVERLLETGFVPVELPELRAVLETICGSTTLRKKQPTPQPGLTVYTGSFSFKRGYPDDAGGHGGGFVFDCRAVHNPGRYTEYASLCGCDEPVKDFLESLPEVEDFWMHVRGLAEHHVGVWLTRGFSSLSVNFGCTGGQHRSVYFSERLAAYLRANYPSVHVVVTHREQDHWPDRELAMAQMAGAAAGAQERG</sequence>
<dbReference type="InterPro" id="IPR002575">
    <property type="entry name" value="Aminoglycoside_PTrfase"/>
</dbReference>
<dbReference type="Gene3D" id="3.90.1200.10">
    <property type="match status" value="1"/>
</dbReference>
<dbReference type="AlphaFoldDB" id="A0A841H7J8"/>
<keyword evidence="4" id="KW-1185">Reference proteome</keyword>
<dbReference type="PANTHER" id="PTHR30448:SF0">
    <property type="entry name" value="RNASE ADAPTER PROTEIN RAPZ"/>
    <property type="match status" value="1"/>
</dbReference>
<dbReference type="Gene3D" id="3.30.200.20">
    <property type="entry name" value="Phosphorylase Kinase, domain 1"/>
    <property type="match status" value="1"/>
</dbReference>
<protein>
    <submittedName>
        <fullName evidence="3">Aminoglycoside/choline kinase family phosphotransferase</fullName>
    </submittedName>
</protein>
<dbReference type="Proteomes" id="UP000582837">
    <property type="component" value="Unassembled WGS sequence"/>
</dbReference>
<organism evidence="3 4">
    <name type="scientific">Longimicrobium terrae</name>
    <dbReference type="NCBI Taxonomy" id="1639882"/>
    <lineage>
        <taxon>Bacteria</taxon>
        <taxon>Pseudomonadati</taxon>
        <taxon>Gemmatimonadota</taxon>
        <taxon>Longimicrobiia</taxon>
        <taxon>Longimicrobiales</taxon>
        <taxon>Longimicrobiaceae</taxon>
        <taxon>Longimicrobium</taxon>
    </lineage>
</organism>
<dbReference type="EMBL" id="JACHIA010000027">
    <property type="protein sequence ID" value="MBB6073669.1"/>
    <property type="molecule type" value="Genomic_DNA"/>
</dbReference>
<dbReference type="SUPFAM" id="SSF56112">
    <property type="entry name" value="Protein kinase-like (PK-like)"/>
    <property type="match status" value="1"/>
</dbReference>
<dbReference type="InterPro" id="IPR005337">
    <property type="entry name" value="RapZ-like"/>
</dbReference>
<dbReference type="InterPro" id="IPR011009">
    <property type="entry name" value="Kinase-like_dom_sf"/>
</dbReference>
<reference evidence="3 4" key="1">
    <citation type="submission" date="2020-08" db="EMBL/GenBank/DDBJ databases">
        <title>Genomic Encyclopedia of Type Strains, Phase IV (KMG-IV): sequencing the most valuable type-strain genomes for metagenomic binning, comparative biology and taxonomic classification.</title>
        <authorList>
            <person name="Goeker M."/>
        </authorList>
    </citation>
    <scope>NUCLEOTIDE SEQUENCE [LARGE SCALE GENOMIC DNA]</scope>
    <source>
        <strain evidence="3 4">DSM 29007</strain>
    </source>
</reference>
<evidence type="ECO:0000313" key="4">
    <source>
        <dbReference type="Proteomes" id="UP000582837"/>
    </source>
</evidence>
<dbReference type="GO" id="GO:0005524">
    <property type="term" value="F:ATP binding"/>
    <property type="evidence" value="ECO:0007669"/>
    <property type="project" value="InterPro"/>
</dbReference>
<accession>A0A841H7J8</accession>
<evidence type="ECO:0000259" key="1">
    <source>
        <dbReference type="Pfam" id="PF01636"/>
    </source>
</evidence>
<evidence type="ECO:0000259" key="2">
    <source>
        <dbReference type="Pfam" id="PF22740"/>
    </source>
</evidence>
<dbReference type="Pfam" id="PF22740">
    <property type="entry name" value="PapZ_C"/>
    <property type="match status" value="1"/>
</dbReference>
<dbReference type="GO" id="GO:0016301">
    <property type="term" value="F:kinase activity"/>
    <property type="evidence" value="ECO:0007669"/>
    <property type="project" value="UniProtKB-KW"/>
</dbReference>
<keyword evidence="3" id="KW-0808">Transferase</keyword>